<dbReference type="SMART" id="SM00256">
    <property type="entry name" value="FBOX"/>
    <property type="match status" value="1"/>
</dbReference>
<evidence type="ECO:0000313" key="3">
    <source>
        <dbReference type="EMBL" id="GFO19960.1"/>
    </source>
</evidence>
<dbReference type="Gene3D" id="1.20.1280.50">
    <property type="match status" value="1"/>
</dbReference>
<comment type="caution">
    <text evidence="3">The sequence shown here is derived from an EMBL/GenBank/DDBJ whole genome shotgun (WGS) entry which is preliminary data.</text>
</comment>
<feature type="compositionally biased region" description="Low complexity" evidence="1">
    <location>
        <begin position="556"/>
        <end position="573"/>
    </location>
</feature>
<dbReference type="SUPFAM" id="SSF52047">
    <property type="entry name" value="RNI-like"/>
    <property type="match status" value="1"/>
</dbReference>
<dbReference type="PANTHER" id="PTHR20933">
    <property type="entry name" value="F-BOX ONLY PROTEIN 33"/>
    <property type="match status" value="1"/>
</dbReference>
<gene>
    <name evidence="3" type="ORF">PoB_004646500</name>
</gene>
<feature type="compositionally biased region" description="Low complexity" evidence="1">
    <location>
        <begin position="531"/>
        <end position="540"/>
    </location>
</feature>
<dbReference type="Pfam" id="PF12937">
    <property type="entry name" value="F-box-like"/>
    <property type="match status" value="1"/>
</dbReference>
<reference evidence="3 4" key="1">
    <citation type="journal article" date="2021" name="Elife">
        <title>Chloroplast acquisition without the gene transfer in kleptoplastic sea slugs, Plakobranchus ocellatus.</title>
        <authorList>
            <person name="Maeda T."/>
            <person name="Takahashi S."/>
            <person name="Yoshida T."/>
            <person name="Shimamura S."/>
            <person name="Takaki Y."/>
            <person name="Nagai Y."/>
            <person name="Toyoda A."/>
            <person name="Suzuki Y."/>
            <person name="Arimoto A."/>
            <person name="Ishii H."/>
            <person name="Satoh N."/>
            <person name="Nishiyama T."/>
            <person name="Hasebe M."/>
            <person name="Maruyama T."/>
            <person name="Minagawa J."/>
            <person name="Obokata J."/>
            <person name="Shigenobu S."/>
        </authorList>
    </citation>
    <scope>NUCLEOTIDE SEQUENCE [LARGE SCALE GENOMIC DNA]</scope>
</reference>
<dbReference type="PROSITE" id="PS50181">
    <property type="entry name" value="FBOX"/>
    <property type="match status" value="1"/>
</dbReference>
<feature type="domain" description="F-box" evidence="2">
    <location>
        <begin position="78"/>
        <end position="125"/>
    </location>
</feature>
<keyword evidence="4" id="KW-1185">Reference proteome</keyword>
<evidence type="ECO:0000256" key="1">
    <source>
        <dbReference type="SAM" id="MobiDB-lite"/>
    </source>
</evidence>
<feature type="region of interest" description="Disordered" evidence="1">
    <location>
        <begin position="526"/>
        <end position="636"/>
    </location>
</feature>
<evidence type="ECO:0000259" key="2">
    <source>
        <dbReference type="PROSITE" id="PS50181"/>
    </source>
</evidence>
<name>A0AAV4BHD9_9GAST</name>
<dbReference type="PANTHER" id="PTHR20933:SF3">
    <property type="entry name" value="F-BOX ONLY PROTEIN 33"/>
    <property type="match status" value="1"/>
</dbReference>
<dbReference type="AlphaFoldDB" id="A0AAV4BHD9"/>
<proteinExistence type="predicted"/>
<sequence>MNRPQRAELSLCLPEENNTKIQLSKNECDRFESIGLKKSDDSFDSVHDGEEGIDDTHGQKSEWGWKTERRSDEKVCDGLCLPSLPSETLLHIFSFMDKNEQLRMSAVCKTWRQLIFSSPQLWRRRQLTLRCSRHSKHSRNAYFYARHLGRYLHKLSVACEHPNNHSCRSMAICFRKLLMGLKTPFPSALRSFKVTDLRLRFARASVLLDISTALERFIYSLNHLQCFHMSNAHWPAQEGLKVMKSVLTSCPDSLHTLRIDGFFLPRFVPPKAADVLTTGLSSLTCLSKLSIDYFYLCEQSVVALASSRRGQLRVLKLVACDVNPHSRFVPRAAWLALSRACPSMRVKVAVQGFTVSPAQSLPLLLSPAFRLHNLRLDIGNQFTFLDMPRLNMAAVLAHVTRHFRRRLTRFEMDIDNHNDTLDAALVRMVRKCRNLVSVKVTAYFSQPETDAVVRDLVRARRDKHLRLTRMGSVGTGSDDTNAPEIAGHAQERSNDALGHCSAAQTVSLQERQGLSNDFIARRITSSDRVSDGSTDSSSATGNLTGDDRIDVINTRNGNNSSSSSSNGSGPNSSTVRNIFTRVLSPPTTAMTTTDGNSPVRSVHNLPVSTTQRGSGQLSLYRASTSSAAVSRDARAD</sequence>
<dbReference type="InterPro" id="IPR036047">
    <property type="entry name" value="F-box-like_dom_sf"/>
</dbReference>
<feature type="compositionally biased region" description="Polar residues" evidence="1">
    <location>
        <begin position="606"/>
        <end position="617"/>
    </location>
</feature>
<protein>
    <submittedName>
        <fullName evidence="3">F-box only protein 39</fullName>
    </submittedName>
</protein>
<feature type="compositionally biased region" description="Polar residues" evidence="1">
    <location>
        <begin position="585"/>
        <end position="599"/>
    </location>
</feature>
<dbReference type="GO" id="GO:0031398">
    <property type="term" value="P:positive regulation of protein ubiquitination"/>
    <property type="evidence" value="ECO:0007669"/>
    <property type="project" value="TreeGrafter"/>
</dbReference>
<dbReference type="Gene3D" id="3.80.10.10">
    <property type="entry name" value="Ribonuclease Inhibitor"/>
    <property type="match status" value="1"/>
</dbReference>
<dbReference type="Proteomes" id="UP000735302">
    <property type="component" value="Unassembled WGS sequence"/>
</dbReference>
<dbReference type="InterPro" id="IPR001810">
    <property type="entry name" value="F-box_dom"/>
</dbReference>
<dbReference type="EMBL" id="BLXT01005122">
    <property type="protein sequence ID" value="GFO19960.1"/>
    <property type="molecule type" value="Genomic_DNA"/>
</dbReference>
<feature type="compositionally biased region" description="Low complexity" evidence="1">
    <location>
        <begin position="621"/>
        <end position="630"/>
    </location>
</feature>
<dbReference type="SUPFAM" id="SSF81383">
    <property type="entry name" value="F-box domain"/>
    <property type="match status" value="1"/>
</dbReference>
<organism evidence="3 4">
    <name type="scientific">Plakobranchus ocellatus</name>
    <dbReference type="NCBI Taxonomy" id="259542"/>
    <lineage>
        <taxon>Eukaryota</taxon>
        <taxon>Metazoa</taxon>
        <taxon>Spiralia</taxon>
        <taxon>Lophotrochozoa</taxon>
        <taxon>Mollusca</taxon>
        <taxon>Gastropoda</taxon>
        <taxon>Heterobranchia</taxon>
        <taxon>Euthyneura</taxon>
        <taxon>Panpulmonata</taxon>
        <taxon>Sacoglossa</taxon>
        <taxon>Placobranchoidea</taxon>
        <taxon>Plakobranchidae</taxon>
        <taxon>Plakobranchus</taxon>
    </lineage>
</organism>
<dbReference type="InterPro" id="IPR032675">
    <property type="entry name" value="LRR_dom_sf"/>
</dbReference>
<accession>A0AAV4BHD9</accession>
<evidence type="ECO:0000313" key="4">
    <source>
        <dbReference type="Proteomes" id="UP000735302"/>
    </source>
</evidence>